<feature type="non-terminal residue" evidence="1">
    <location>
        <position position="13"/>
    </location>
</feature>
<dbReference type="Proteomes" id="UP000236333">
    <property type="component" value="Unassembled WGS sequence"/>
</dbReference>
<name>A0A2J7Z1B7_9CHLO</name>
<dbReference type="EMBL" id="PGGS01004764">
    <property type="protein sequence ID" value="PNG93969.1"/>
    <property type="molecule type" value="Genomic_DNA"/>
</dbReference>
<accession>A0A2J7Z1B7</accession>
<evidence type="ECO:0000313" key="1">
    <source>
        <dbReference type="EMBL" id="PNG93969.1"/>
    </source>
</evidence>
<reference evidence="1 2" key="1">
    <citation type="journal article" date="2017" name="Mol. Biol. Evol.">
        <title>The 4-celled Tetrabaena socialis nuclear genome reveals the essential components for genetic control of cell number at the origin of multicellularity in the volvocine lineage.</title>
        <authorList>
            <person name="Featherston J."/>
            <person name="Arakaki Y."/>
            <person name="Hanschen E.R."/>
            <person name="Ferris P.J."/>
            <person name="Michod R.E."/>
            <person name="Olson B.J.S.C."/>
            <person name="Nozaki H."/>
            <person name="Durand P.M."/>
        </authorList>
    </citation>
    <scope>NUCLEOTIDE SEQUENCE [LARGE SCALE GENOMIC DNA]</scope>
    <source>
        <strain evidence="1 2">NIES-571</strain>
    </source>
</reference>
<gene>
    <name evidence="1" type="ORF">TSOC_015281</name>
</gene>
<proteinExistence type="predicted"/>
<sequence length="13" mass="1508">MNRYKVVKQLGDG</sequence>
<keyword evidence="2" id="KW-1185">Reference proteome</keyword>
<evidence type="ECO:0000313" key="2">
    <source>
        <dbReference type="Proteomes" id="UP000236333"/>
    </source>
</evidence>
<protein>
    <submittedName>
        <fullName evidence="1">Uncharacterized protein</fullName>
    </submittedName>
</protein>
<comment type="caution">
    <text evidence="1">The sequence shown here is derived from an EMBL/GenBank/DDBJ whole genome shotgun (WGS) entry which is preliminary data.</text>
</comment>
<organism evidence="1 2">
    <name type="scientific">Tetrabaena socialis</name>
    <dbReference type="NCBI Taxonomy" id="47790"/>
    <lineage>
        <taxon>Eukaryota</taxon>
        <taxon>Viridiplantae</taxon>
        <taxon>Chlorophyta</taxon>
        <taxon>core chlorophytes</taxon>
        <taxon>Chlorophyceae</taxon>
        <taxon>CS clade</taxon>
        <taxon>Chlamydomonadales</taxon>
        <taxon>Tetrabaenaceae</taxon>
        <taxon>Tetrabaena</taxon>
    </lineage>
</organism>